<keyword evidence="5 10" id="KW-0812">Transmembrane</keyword>
<sequence length="776" mass="84635">MSSAANQHSTFPGVPPSLSAGDHEMRDYYAAQDAPRPLPNQAPYLTPYLGLRARLSQVWINRWTVLLFLILVRVLIATKDLNSNLDSARREALSACTSVETAGSVMASMPHYMADGVNELTATGIDKTVNGLMSMLDLTVTAVEEIFVFYINLLTSTYLCLITFAVRAGLHVAIEVVEDVSDSLNKTLDTIGDDISNVASDFQDEVNKLIDGINSIPEIFGGSGMSKLNLTKQIDELKNLQLPSGLDEGLDKLNSSIPTFSDVKNLTNTALRWPFEQVKDLINNHTSTYSVNRSLFPVPAKEELSFCSDNNGINDFFDGLVDIEITARKVFIAVIVVAAILVCAPMAWREIRRWRKMQERAMLISQNPNDPMDAVYIVSRPYTSDFGITLANRFSSTRRQTAVRWAVAYATSMPALFVLCLGLAGLFACLCQYILLKTIEKEVPALTEQVGEFADKVVFALNNASSSWANGTNKAIISVNDNLNDDLFSWVNTSTKAVNNTLNVFVDEMSDALNTTFGGTILYDPIKEVLNCLIGIKIEGIQKGLTWVSNHAQVDFPTLPNDTFSLGAAAAVGNDSTGDSFLSSPGSETADQVSGTIEKLVAKIADGIQTEALISTGIVMVWVIIALIGIIRACTVFAGRGKTRAEGGQAYIVDPQTDYYRGHDTPMTSTTRAPAPPRPVSPEVAPPVYEYHNAKVEPYVLQPRPFPSFGTQHENRSVSDVNNEKMGNVGASRQVNLSVNAPYNHARNSSHGSVGETTPDYEKSYGGYPNSKNPFI</sequence>
<evidence type="ECO:0000256" key="9">
    <source>
        <dbReference type="ARBA" id="ARBA00023180"/>
    </source>
</evidence>
<feature type="region of interest" description="Disordered" evidence="11">
    <location>
        <begin position="743"/>
        <end position="776"/>
    </location>
</feature>
<name>A0ABR1Z524_9PEZI</name>
<evidence type="ECO:0000313" key="13">
    <source>
        <dbReference type="Proteomes" id="UP001492380"/>
    </source>
</evidence>
<protein>
    <recommendedName>
        <fullName evidence="10">Plasma membrane fusion protein PRM1</fullName>
    </recommendedName>
</protein>
<keyword evidence="13" id="KW-1185">Reference proteome</keyword>
<proteinExistence type="inferred from homology"/>
<dbReference type="Proteomes" id="UP001492380">
    <property type="component" value="Unassembled WGS sequence"/>
</dbReference>
<evidence type="ECO:0000256" key="1">
    <source>
        <dbReference type="ARBA" id="ARBA00002512"/>
    </source>
</evidence>
<keyword evidence="7 10" id="KW-1133">Transmembrane helix</keyword>
<reference evidence="12 13" key="1">
    <citation type="submission" date="2024-04" db="EMBL/GenBank/DDBJ databases">
        <title>Phyllosticta paracitricarpa is synonymous to the EU quarantine fungus P. citricarpa based on phylogenomic analyses.</title>
        <authorList>
            <consortium name="Lawrence Berkeley National Laboratory"/>
            <person name="Van Ingen-Buijs V.A."/>
            <person name="Van Westerhoven A.C."/>
            <person name="Haridas S."/>
            <person name="Skiadas P."/>
            <person name="Martin F."/>
            <person name="Groenewald J.Z."/>
            <person name="Crous P.W."/>
            <person name="Seidl M.F."/>
        </authorList>
    </citation>
    <scope>NUCLEOTIDE SEQUENCE [LARGE SCALE GENOMIC DNA]</scope>
    <source>
        <strain evidence="12 13">CBS 123374</strain>
    </source>
</reference>
<dbReference type="PANTHER" id="PTHR31030:SF1">
    <property type="entry name" value="PLASMA MEMBRANE FUSION PROTEIN PRM1"/>
    <property type="match status" value="1"/>
</dbReference>
<feature type="transmembrane region" description="Helical" evidence="10">
    <location>
        <begin position="59"/>
        <end position="76"/>
    </location>
</feature>
<evidence type="ECO:0000256" key="8">
    <source>
        <dbReference type="ARBA" id="ARBA00023136"/>
    </source>
</evidence>
<feature type="transmembrane region" description="Helical" evidence="10">
    <location>
        <begin position="406"/>
        <end position="435"/>
    </location>
</feature>
<evidence type="ECO:0000256" key="3">
    <source>
        <dbReference type="ARBA" id="ARBA00010780"/>
    </source>
</evidence>
<comment type="caution">
    <text evidence="12">The sequence shown here is derived from an EMBL/GenBank/DDBJ whole genome shotgun (WGS) entry which is preliminary data.</text>
</comment>
<comment type="caution">
    <text evidence="10">Lacks conserved residue(s) required for the propagation of feature annotation.</text>
</comment>
<comment type="similarity">
    <text evidence="3 10">Belongs to the PRM1 family.</text>
</comment>
<accession>A0ABR1Z524</accession>
<keyword evidence="4 10" id="KW-1003">Cell membrane</keyword>
<comment type="subcellular location">
    <subcellularLocation>
        <location evidence="2 10">Cell membrane</location>
        <topology evidence="2 10">Multi-pass membrane protein</topology>
    </subcellularLocation>
</comment>
<keyword evidence="9" id="KW-0325">Glycoprotein</keyword>
<dbReference type="PANTHER" id="PTHR31030">
    <property type="entry name" value="PLASMA MEMBRANE FUSION PROTEIN PRM1"/>
    <property type="match status" value="1"/>
</dbReference>
<dbReference type="InterPro" id="IPR026777">
    <property type="entry name" value="PRM1"/>
</dbReference>
<feature type="compositionally biased region" description="Polar residues" evidence="11">
    <location>
        <begin position="743"/>
        <end position="756"/>
    </location>
</feature>
<keyword evidence="6 10" id="KW-0184">Conjugation</keyword>
<evidence type="ECO:0000256" key="2">
    <source>
        <dbReference type="ARBA" id="ARBA00004651"/>
    </source>
</evidence>
<dbReference type="EMBL" id="JBBWRZ010000001">
    <property type="protein sequence ID" value="KAK8247498.1"/>
    <property type="molecule type" value="Genomic_DNA"/>
</dbReference>
<evidence type="ECO:0000256" key="6">
    <source>
        <dbReference type="ARBA" id="ARBA00022971"/>
    </source>
</evidence>
<evidence type="ECO:0000256" key="4">
    <source>
        <dbReference type="ARBA" id="ARBA00022475"/>
    </source>
</evidence>
<feature type="transmembrane region" description="Helical" evidence="10">
    <location>
        <begin position="612"/>
        <end position="634"/>
    </location>
</feature>
<evidence type="ECO:0000313" key="12">
    <source>
        <dbReference type="EMBL" id="KAK8247498.1"/>
    </source>
</evidence>
<evidence type="ECO:0000256" key="7">
    <source>
        <dbReference type="ARBA" id="ARBA00022989"/>
    </source>
</evidence>
<evidence type="ECO:0000256" key="11">
    <source>
        <dbReference type="SAM" id="MobiDB-lite"/>
    </source>
</evidence>
<gene>
    <name evidence="12" type="ORF">HDK90DRAFT_44002</name>
</gene>
<feature type="transmembrane region" description="Helical" evidence="10">
    <location>
        <begin position="330"/>
        <end position="348"/>
    </location>
</feature>
<evidence type="ECO:0000256" key="10">
    <source>
        <dbReference type="RuleBase" id="RU366035"/>
    </source>
</evidence>
<keyword evidence="8 10" id="KW-0472">Membrane</keyword>
<evidence type="ECO:0000256" key="5">
    <source>
        <dbReference type="ARBA" id="ARBA00022692"/>
    </source>
</evidence>
<organism evidence="12 13">
    <name type="scientific">Phyllosticta capitalensis</name>
    <dbReference type="NCBI Taxonomy" id="121624"/>
    <lineage>
        <taxon>Eukaryota</taxon>
        <taxon>Fungi</taxon>
        <taxon>Dikarya</taxon>
        <taxon>Ascomycota</taxon>
        <taxon>Pezizomycotina</taxon>
        <taxon>Dothideomycetes</taxon>
        <taxon>Dothideomycetes incertae sedis</taxon>
        <taxon>Botryosphaeriales</taxon>
        <taxon>Phyllostictaceae</taxon>
        <taxon>Phyllosticta</taxon>
    </lineage>
</organism>
<comment type="function">
    <text evidence="1 10">Involved in cell fusion during mating by stabilizing the plasma membrane fusion event.</text>
</comment>